<keyword evidence="3" id="KW-1185">Reference proteome</keyword>
<dbReference type="AlphaFoldDB" id="A0A5B9QG51"/>
<reference evidence="2 3" key="1">
    <citation type="submission" date="2019-08" db="EMBL/GenBank/DDBJ databases">
        <title>Deep-cultivation of Planctomycetes and their phenomic and genomic characterization uncovers novel biology.</title>
        <authorList>
            <person name="Wiegand S."/>
            <person name="Jogler M."/>
            <person name="Boedeker C."/>
            <person name="Pinto D."/>
            <person name="Vollmers J."/>
            <person name="Rivas-Marin E."/>
            <person name="Kohn T."/>
            <person name="Peeters S.H."/>
            <person name="Heuer A."/>
            <person name="Rast P."/>
            <person name="Oberbeckmann S."/>
            <person name="Bunk B."/>
            <person name="Jeske O."/>
            <person name="Meyerdierks A."/>
            <person name="Storesund J.E."/>
            <person name="Kallscheuer N."/>
            <person name="Luecker S."/>
            <person name="Lage O.M."/>
            <person name="Pohl T."/>
            <person name="Merkel B.J."/>
            <person name="Hornburger P."/>
            <person name="Mueller R.-W."/>
            <person name="Bruemmer F."/>
            <person name="Labrenz M."/>
            <person name="Spormann A.M."/>
            <person name="Op den Camp H."/>
            <person name="Overmann J."/>
            <person name="Amann R."/>
            <person name="Jetten M.S.M."/>
            <person name="Mascher T."/>
            <person name="Medema M.H."/>
            <person name="Devos D.P."/>
            <person name="Kaster A.-K."/>
            <person name="Ovreas L."/>
            <person name="Rohde M."/>
            <person name="Galperin M.Y."/>
            <person name="Jogler C."/>
        </authorList>
    </citation>
    <scope>NUCLEOTIDE SEQUENCE [LARGE SCALE GENOMIC DNA]</scope>
    <source>
        <strain evidence="2 3">Pr1d</strain>
    </source>
</reference>
<organism evidence="2 3">
    <name type="scientific">Bythopirellula goksoeyrii</name>
    <dbReference type="NCBI Taxonomy" id="1400387"/>
    <lineage>
        <taxon>Bacteria</taxon>
        <taxon>Pseudomonadati</taxon>
        <taxon>Planctomycetota</taxon>
        <taxon>Planctomycetia</taxon>
        <taxon>Pirellulales</taxon>
        <taxon>Lacipirellulaceae</taxon>
        <taxon>Bythopirellula</taxon>
    </lineage>
</organism>
<accession>A0A5B9QG51</accession>
<gene>
    <name evidence="2" type="ORF">Pr1d_53850</name>
</gene>
<dbReference type="KEGG" id="bgok:Pr1d_53850"/>
<evidence type="ECO:0000313" key="3">
    <source>
        <dbReference type="Proteomes" id="UP000323917"/>
    </source>
</evidence>
<evidence type="ECO:0000256" key="1">
    <source>
        <dbReference type="SAM" id="Phobius"/>
    </source>
</evidence>
<dbReference type="Proteomes" id="UP000323917">
    <property type="component" value="Chromosome"/>
</dbReference>
<dbReference type="RefSeq" id="WP_148076193.1">
    <property type="nucleotide sequence ID" value="NZ_CP042913.1"/>
</dbReference>
<evidence type="ECO:0000313" key="2">
    <source>
        <dbReference type="EMBL" id="QEG38037.1"/>
    </source>
</evidence>
<keyword evidence="1" id="KW-0472">Membrane</keyword>
<keyword evidence="1" id="KW-0812">Transmembrane</keyword>
<keyword evidence="1" id="KW-1133">Transmembrane helix</keyword>
<protein>
    <submittedName>
        <fullName evidence="2">Uncharacterized protein</fullName>
    </submittedName>
</protein>
<sequence>MSYIQEFVNLLPIPFNFVLLLLLIVFGTGIITSTMKQIRKFACHRQELDFKREMIDRGMSVEEVERLVQASSEQGGNGVF</sequence>
<proteinExistence type="predicted"/>
<name>A0A5B9QG51_9BACT</name>
<dbReference type="OrthoDB" id="290400at2"/>
<feature type="transmembrane region" description="Helical" evidence="1">
    <location>
        <begin position="12"/>
        <end position="31"/>
    </location>
</feature>
<dbReference type="EMBL" id="CP042913">
    <property type="protein sequence ID" value="QEG38037.1"/>
    <property type="molecule type" value="Genomic_DNA"/>
</dbReference>